<gene>
    <name evidence="1" type="ORF">S01H1_06002</name>
</gene>
<sequence>VQYASLFKEHGVKEVLFEERMQDSELMVFKIPVISVRYYVITEQLYLISTKRIQEIRTKFNSKDRL</sequence>
<evidence type="ECO:0000313" key="1">
    <source>
        <dbReference type="EMBL" id="GAF77810.1"/>
    </source>
</evidence>
<proteinExistence type="predicted"/>
<protein>
    <submittedName>
        <fullName evidence="1">Uncharacterized protein</fullName>
    </submittedName>
</protein>
<accession>X0TNW9</accession>
<dbReference type="AlphaFoldDB" id="X0TNW9"/>
<comment type="caution">
    <text evidence="1">The sequence shown here is derived from an EMBL/GenBank/DDBJ whole genome shotgun (WGS) entry which is preliminary data.</text>
</comment>
<dbReference type="EMBL" id="BARS01003116">
    <property type="protein sequence ID" value="GAF77810.1"/>
    <property type="molecule type" value="Genomic_DNA"/>
</dbReference>
<feature type="non-terminal residue" evidence="1">
    <location>
        <position position="1"/>
    </location>
</feature>
<reference evidence="1" key="1">
    <citation type="journal article" date="2014" name="Front. Microbiol.">
        <title>High frequency of phylogenetically diverse reductive dehalogenase-homologous genes in deep subseafloor sedimentary metagenomes.</title>
        <authorList>
            <person name="Kawai M."/>
            <person name="Futagami T."/>
            <person name="Toyoda A."/>
            <person name="Takaki Y."/>
            <person name="Nishi S."/>
            <person name="Hori S."/>
            <person name="Arai W."/>
            <person name="Tsubouchi T."/>
            <person name="Morono Y."/>
            <person name="Uchiyama I."/>
            <person name="Ito T."/>
            <person name="Fujiyama A."/>
            <person name="Inagaki F."/>
            <person name="Takami H."/>
        </authorList>
    </citation>
    <scope>NUCLEOTIDE SEQUENCE</scope>
    <source>
        <strain evidence="1">Expedition CK06-06</strain>
    </source>
</reference>
<organism evidence="1">
    <name type="scientific">marine sediment metagenome</name>
    <dbReference type="NCBI Taxonomy" id="412755"/>
    <lineage>
        <taxon>unclassified sequences</taxon>
        <taxon>metagenomes</taxon>
        <taxon>ecological metagenomes</taxon>
    </lineage>
</organism>
<name>X0TNW9_9ZZZZ</name>